<sequence length="18" mass="1980">PHHNPTEPSLPSRAQQSP</sequence>
<reference evidence="1 2" key="1">
    <citation type="journal article" date="2024" name="G3 (Bethesda)">
        <title>A hybrid genome assembly of the endangered aye-aye (Daubentonia madagascariensis).</title>
        <authorList>
            <person name="Versoza C.J."/>
            <person name="Pfeifer S.P."/>
        </authorList>
    </citation>
    <scope>NUCLEOTIDE SEQUENCE [LARGE SCALE GENOMIC DNA]</scope>
    <source>
        <strain evidence="1">6821</strain>
    </source>
</reference>
<comment type="caution">
    <text evidence="1">The sequence shown here is derived from an EMBL/GenBank/DDBJ whole genome shotgun (WGS) entry which is preliminary data.</text>
</comment>
<dbReference type="Proteomes" id="UP001610411">
    <property type="component" value="Unassembled WGS sequence"/>
</dbReference>
<evidence type="ECO:0000313" key="1">
    <source>
        <dbReference type="EMBL" id="KAL2768448.1"/>
    </source>
</evidence>
<evidence type="ECO:0000313" key="2">
    <source>
        <dbReference type="Proteomes" id="UP001610411"/>
    </source>
</evidence>
<protein>
    <submittedName>
        <fullName evidence="1">RPL36A-HNRNPH2 protein isoform b</fullName>
    </submittedName>
</protein>
<name>A0ABD2DQ24_DAUMA</name>
<feature type="non-terminal residue" evidence="1">
    <location>
        <position position="1"/>
    </location>
</feature>
<proteinExistence type="predicted"/>
<dbReference type="AlphaFoldDB" id="A0ABD2DQ24"/>
<organism evidence="1 2">
    <name type="scientific">Daubentonia madagascariensis</name>
    <name type="common">Aye-aye</name>
    <name type="synonym">Sciurus madagascariensis</name>
    <dbReference type="NCBI Taxonomy" id="31869"/>
    <lineage>
        <taxon>Eukaryota</taxon>
        <taxon>Metazoa</taxon>
        <taxon>Chordata</taxon>
        <taxon>Craniata</taxon>
        <taxon>Vertebrata</taxon>
        <taxon>Euteleostomi</taxon>
        <taxon>Mammalia</taxon>
        <taxon>Eutheria</taxon>
        <taxon>Euarchontoglires</taxon>
        <taxon>Primates</taxon>
        <taxon>Strepsirrhini</taxon>
        <taxon>Chiromyiformes</taxon>
        <taxon>Daubentoniidae</taxon>
        <taxon>Daubentonia</taxon>
    </lineage>
</organism>
<gene>
    <name evidence="1" type="ORF">WCI35_024008</name>
</gene>
<accession>A0ABD2DQ24</accession>
<keyword evidence="2" id="KW-1185">Reference proteome</keyword>
<dbReference type="EMBL" id="JBFSEQ010000009">
    <property type="protein sequence ID" value="KAL2768448.1"/>
    <property type="molecule type" value="Genomic_DNA"/>
</dbReference>